<dbReference type="EMBL" id="GEDG01023560">
    <property type="protein sequence ID" value="JAP16646.1"/>
    <property type="molecule type" value="Transcribed_RNA"/>
</dbReference>
<name>A0A0V0HAV9_SOLCH</name>
<organism evidence="1">
    <name type="scientific">Solanum chacoense</name>
    <name type="common">Chaco potato</name>
    <dbReference type="NCBI Taxonomy" id="4108"/>
    <lineage>
        <taxon>Eukaryota</taxon>
        <taxon>Viridiplantae</taxon>
        <taxon>Streptophyta</taxon>
        <taxon>Embryophyta</taxon>
        <taxon>Tracheophyta</taxon>
        <taxon>Spermatophyta</taxon>
        <taxon>Magnoliopsida</taxon>
        <taxon>eudicotyledons</taxon>
        <taxon>Gunneridae</taxon>
        <taxon>Pentapetalae</taxon>
        <taxon>asterids</taxon>
        <taxon>lamiids</taxon>
        <taxon>Solanales</taxon>
        <taxon>Solanaceae</taxon>
        <taxon>Solanoideae</taxon>
        <taxon>Solaneae</taxon>
        <taxon>Solanum</taxon>
    </lineage>
</organism>
<reference evidence="1" key="1">
    <citation type="submission" date="2015-12" db="EMBL/GenBank/DDBJ databases">
        <title>Gene expression during late stages of embryo sac development: a critical building block for successful pollen-pistil interactions.</title>
        <authorList>
            <person name="Liu Y."/>
            <person name="Joly V."/>
            <person name="Sabar M."/>
            <person name="Matton D.P."/>
        </authorList>
    </citation>
    <scope>NUCLEOTIDE SEQUENCE</scope>
</reference>
<protein>
    <submittedName>
        <fullName evidence="1">Putative ovule protein</fullName>
    </submittedName>
</protein>
<proteinExistence type="predicted"/>
<accession>A0A0V0HAV9</accession>
<sequence>MSQSSITYLPSTLIRNIHTLLSKVSYTFEFKLQASKGKLENSILLIPCKLSKGSSYYPIQARLQNYKSNSIKSNQQFLEQIQHK</sequence>
<evidence type="ECO:0000313" key="1">
    <source>
        <dbReference type="EMBL" id="JAP16646.1"/>
    </source>
</evidence>
<dbReference type="AlphaFoldDB" id="A0A0V0HAV9"/>